<dbReference type="Pfam" id="PF13890">
    <property type="entry name" value="Rab3-GTPase_cat"/>
    <property type="match status" value="1"/>
</dbReference>
<feature type="domain" description="Rab3GAP catalytic subunit conserved" evidence="7">
    <location>
        <begin position="786"/>
        <end position="958"/>
    </location>
</feature>
<feature type="compositionally biased region" description="Low complexity" evidence="6">
    <location>
        <begin position="1172"/>
        <end position="1184"/>
    </location>
</feature>
<keyword evidence="4" id="KW-0343">GTPase activation</keyword>
<comment type="caution">
    <text evidence="8">The sequence shown here is derived from an EMBL/GenBank/DDBJ whole genome shotgun (WGS) entry which is preliminary data.</text>
</comment>
<feature type="region of interest" description="Disordered" evidence="6">
    <location>
        <begin position="224"/>
        <end position="254"/>
    </location>
</feature>
<keyword evidence="9" id="KW-1185">Reference proteome</keyword>
<proteinExistence type="inferred from homology"/>
<feature type="region of interest" description="Disordered" evidence="6">
    <location>
        <begin position="654"/>
        <end position="735"/>
    </location>
</feature>
<dbReference type="GO" id="GO:0005096">
    <property type="term" value="F:GTPase activator activity"/>
    <property type="evidence" value="ECO:0007669"/>
    <property type="project" value="UniProtKB-KW"/>
</dbReference>
<feature type="compositionally biased region" description="Polar residues" evidence="6">
    <location>
        <begin position="1185"/>
        <end position="1201"/>
    </location>
</feature>
<evidence type="ECO:0000256" key="1">
    <source>
        <dbReference type="ARBA" id="ARBA00004496"/>
    </source>
</evidence>
<feature type="compositionally biased region" description="Low complexity" evidence="6">
    <location>
        <begin position="390"/>
        <end position="400"/>
    </location>
</feature>
<dbReference type="PANTHER" id="PTHR21422">
    <property type="entry name" value="RAB3 GTPASE-ACTIVATING PROTEIN CATALYTIC SUBUNIT"/>
    <property type="match status" value="1"/>
</dbReference>
<protein>
    <recommendedName>
        <fullName evidence="3">Rab3 GTPase-activating protein catalytic subunit</fullName>
    </recommendedName>
</protein>
<feature type="region of interest" description="Disordered" evidence="6">
    <location>
        <begin position="862"/>
        <end position="889"/>
    </location>
</feature>
<feature type="region of interest" description="Disordered" evidence="6">
    <location>
        <begin position="1172"/>
        <end position="1201"/>
    </location>
</feature>
<organism evidence="8 9">
    <name type="scientific">Powellomyces hirtus</name>
    <dbReference type="NCBI Taxonomy" id="109895"/>
    <lineage>
        <taxon>Eukaryota</taxon>
        <taxon>Fungi</taxon>
        <taxon>Fungi incertae sedis</taxon>
        <taxon>Chytridiomycota</taxon>
        <taxon>Chytridiomycota incertae sedis</taxon>
        <taxon>Chytridiomycetes</taxon>
        <taxon>Spizellomycetales</taxon>
        <taxon>Powellomycetaceae</taxon>
        <taxon>Powellomyces</taxon>
    </lineage>
</organism>
<evidence type="ECO:0000256" key="6">
    <source>
        <dbReference type="SAM" id="MobiDB-lite"/>
    </source>
</evidence>
<evidence type="ECO:0000256" key="4">
    <source>
        <dbReference type="ARBA" id="ARBA00022468"/>
    </source>
</evidence>
<feature type="region of interest" description="Disordered" evidence="6">
    <location>
        <begin position="374"/>
        <end position="406"/>
    </location>
</feature>
<feature type="compositionally biased region" description="Low complexity" evidence="6">
    <location>
        <begin position="713"/>
        <end position="722"/>
    </location>
</feature>
<accession>A0A507E2P3</accession>
<evidence type="ECO:0000259" key="7">
    <source>
        <dbReference type="Pfam" id="PF13890"/>
    </source>
</evidence>
<evidence type="ECO:0000313" key="9">
    <source>
        <dbReference type="Proteomes" id="UP000318582"/>
    </source>
</evidence>
<dbReference type="EMBL" id="QEAQ01000037">
    <property type="protein sequence ID" value="TPX58349.1"/>
    <property type="molecule type" value="Genomic_DNA"/>
</dbReference>
<dbReference type="Proteomes" id="UP000318582">
    <property type="component" value="Unassembled WGS sequence"/>
</dbReference>
<dbReference type="GO" id="GO:0005737">
    <property type="term" value="C:cytoplasm"/>
    <property type="evidence" value="ECO:0007669"/>
    <property type="project" value="UniProtKB-SubCell"/>
</dbReference>
<evidence type="ECO:0000256" key="5">
    <source>
        <dbReference type="ARBA" id="ARBA00022490"/>
    </source>
</evidence>
<dbReference type="AlphaFoldDB" id="A0A507E2P3"/>
<evidence type="ECO:0000313" key="8">
    <source>
        <dbReference type="EMBL" id="TPX58349.1"/>
    </source>
</evidence>
<feature type="region of interest" description="Disordered" evidence="6">
    <location>
        <begin position="339"/>
        <end position="358"/>
    </location>
</feature>
<reference evidence="8 9" key="1">
    <citation type="journal article" date="2019" name="Sci. Rep.">
        <title>Comparative genomics of chytrid fungi reveal insights into the obligate biotrophic and pathogenic lifestyle of Synchytrium endobioticum.</title>
        <authorList>
            <person name="van de Vossenberg B.T.L.H."/>
            <person name="Warris S."/>
            <person name="Nguyen H.D.T."/>
            <person name="van Gent-Pelzer M.P.E."/>
            <person name="Joly D.L."/>
            <person name="van de Geest H.C."/>
            <person name="Bonants P.J.M."/>
            <person name="Smith D.S."/>
            <person name="Levesque C.A."/>
            <person name="van der Lee T.A.J."/>
        </authorList>
    </citation>
    <scope>NUCLEOTIDE SEQUENCE [LARGE SCALE GENOMIC DNA]</scope>
    <source>
        <strain evidence="8 9">CBS 809.83</strain>
    </source>
</reference>
<keyword evidence="5" id="KW-0963">Cytoplasm</keyword>
<dbReference type="PANTHER" id="PTHR21422:SF9">
    <property type="entry name" value="RAB3 GTPASE-ACTIVATING PROTEIN CATALYTIC SUBUNIT"/>
    <property type="match status" value="1"/>
</dbReference>
<evidence type="ECO:0000256" key="2">
    <source>
        <dbReference type="ARBA" id="ARBA00008856"/>
    </source>
</evidence>
<dbReference type="InterPro" id="IPR045700">
    <property type="entry name" value="Rab3GAP1"/>
</dbReference>
<evidence type="ECO:0000256" key="3">
    <source>
        <dbReference type="ARBA" id="ARBA00015817"/>
    </source>
</evidence>
<sequence length="1225" mass="132977">MADEAEDDGFFEIVDFTSASPLERFITSIECQLTEWDFGAGVSEHTADLAREPAHLRFSETDYTLSYHTLAEDDDSAIYQGYPPVAQATHMLHRWTGLQHYLTLVPRNQPQRGGASLDINTTKLLLSSFLVAAGNTGCTIGAFVPTGPGWKSMWAGARIDADGGETRWRMVHAPYVPPQWSELEGLWRLVATKMDHHNSRLRLDIDVSIALSYVLPVDEEDIEWREHSSNPPPDGSDASLFDAASQNSGGDKQGLRYGTEVITLPYGPAANPIKTVTLEALLPRESLDTYSEHVDFLEAPIWRLVFEVKEDFGDCIFSSMLERIIDAWVETCPGASLGDGSAGDAPTDFGTAQRKDTGGMVDATDISDALQALLQSPSEPPPPTIPPPDGQSYPSSSSPPESHPTLKSIASQYRSPCFLPLHSLLDNLILRILDWNSPEAAIRFREASLYHTLGALWTELVGELRVCWETGMLVPGVWTGEGENEDIELRWNLLYQKLQMLNYCIRRRRETGEYDIVTEVEGASGPELPTQGAPPVHETSMLSLSQRALSRIVDLPTKADSALNAGISSLLSLGGGIGSADRRPPVPKDSPLRVGTGPGAAGSGASGPKSPYDRPPLEATSWSSDRSWEDILKARRSSNNGMVVGSLGNRSIGSFEDAGAPHHMLDVPDAHHHRDANGTRRPSSHEEEDIFFDTMEGFAGDPSHSNLDPPAKSVSATSTSTPISPPPGPARNLTDSFIQVPLPSPPATTSTIPVISPILSRATISTSTTPTTERVGHKTLLPFTSFTSGQQLYIPHTQSAGPQTEDQIVEFEQRLTDLPPTERARLQSKSLASDMMAFKAANPATTMEDFVRWYSPRDWIEEDENTTEPKNKNASAAPSSGEEDQHDTTSAAARVPLINAAQPPAITTTNKGTLSGRMSEPGNLWVQIWNSSPPLPATRQTPLFDHTQTALAVLIYLENLSLHDLLTLLIPQALLHAYKTVTAAHHLVPHIPILQHRITHLAATIAAVRDETPLMPRQRSTTNTGLANNNSRRTGGGVLPSAIHALAAVETCLGVATALTHLLGGTSTTTQVNWELVNHILDASFESGNNREGTTGIVPPHPVTVVTLEMDEEARNDVVRMFRKEGTLSFPPPASREYIFTHRNSSSMNRPTATYPHQQHMTSSLALSLPSSLTTTAASTPQPTYHNINNNQAPLPSGSPSPGVTRVYAILRGGEFRVVETGYAA</sequence>
<name>A0A507E2P3_9FUNG</name>
<gene>
    <name evidence="8" type="ORF">PhCBS80983_g03159</name>
</gene>
<comment type="subcellular location">
    <subcellularLocation>
        <location evidence="1">Cytoplasm</location>
    </subcellularLocation>
</comment>
<feature type="compositionally biased region" description="Pro residues" evidence="6">
    <location>
        <begin position="378"/>
        <end position="389"/>
    </location>
</feature>
<feature type="compositionally biased region" description="Gly residues" evidence="6">
    <location>
        <begin position="596"/>
        <end position="605"/>
    </location>
</feature>
<feature type="region of interest" description="Disordered" evidence="6">
    <location>
        <begin position="576"/>
        <end position="624"/>
    </location>
</feature>
<dbReference type="InterPro" id="IPR026147">
    <property type="entry name" value="Rab3GAP1_conserved"/>
</dbReference>
<comment type="similarity">
    <text evidence="2">Belongs to the Rab3-GAP catalytic subunit family.</text>
</comment>
<dbReference type="STRING" id="109895.A0A507E2P3"/>
<feature type="region of interest" description="Disordered" evidence="6">
    <location>
        <begin position="521"/>
        <end position="540"/>
    </location>
</feature>
<feature type="compositionally biased region" description="Basic and acidic residues" evidence="6">
    <location>
        <begin position="659"/>
        <end position="678"/>
    </location>
</feature>